<reference evidence="10 11" key="1">
    <citation type="submission" date="2017-03" db="EMBL/GenBank/DDBJ databases">
        <authorList>
            <person name="Afonso C.L."/>
            <person name="Miller P.J."/>
            <person name="Scott M.A."/>
            <person name="Spackman E."/>
            <person name="Goraichik I."/>
            <person name="Dimitrov K.M."/>
            <person name="Suarez D.L."/>
            <person name="Swayne D.E."/>
        </authorList>
    </citation>
    <scope>NUCLEOTIDE SEQUENCE [LARGE SCALE GENOMIC DNA]</scope>
    <source>
        <strain evidence="10 11">CECT 8620</strain>
    </source>
</reference>
<dbReference type="HAMAP" id="MF_00456">
    <property type="entry name" value="ProB"/>
    <property type="match status" value="1"/>
</dbReference>
<dbReference type="InterPro" id="IPR001057">
    <property type="entry name" value="Glu/AcGlu_kinase"/>
</dbReference>
<evidence type="ECO:0000256" key="3">
    <source>
        <dbReference type="ARBA" id="ARBA00022650"/>
    </source>
</evidence>
<dbReference type="EC" id="2.7.2.11" evidence="8"/>
<feature type="domain" description="PUA" evidence="9">
    <location>
        <begin position="302"/>
        <end position="384"/>
    </location>
</feature>
<dbReference type="CDD" id="cd04242">
    <property type="entry name" value="AAK_G5K_ProB"/>
    <property type="match status" value="1"/>
</dbReference>
<name>A0A1Y5SHU3_9RHOB</name>
<keyword evidence="7 8" id="KW-0067">ATP-binding</keyword>
<evidence type="ECO:0000256" key="4">
    <source>
        <dbReference type="ARBA" id="ARBA00022679"/>
    </source>
</evidence>
<keyword evidence="6 8" id="KW-0418">Kinase</keyword>
<comment type="function">
    <text evidence="8">Catalyzes the transfer of a phosphate group to glutamate to form L-glutamate 5-phosphate.</text>
</comment>
<sequence length="391" mass="41035">MATVIQTSERALPEIATPEGAIVPTRLAGAKLVVVKIGSALLVDRASGDLKHDWVKALAEDVAALRAAGTGVLLVSSGSISLGRRVLGLPPGELPLEQSQAAAAVGQIQLARAYEEVLNPHGITCAQVLLTLEDTEDRRRYLNSRNTLSALIKFGVVPIVNENDTIATDEIRYGDNDRLAAQIAVTVGADRLVLLSDVDGLYTANPNVDPQAVHFPSISEITPEIEAMAGDPVSGVSKGGMKTKLMAAKTAMGGGCAMAITEGSSLRPLTGLDAGARCTWFLPHEDPNLARKRWIGAMKPHGEITVDAGAVKALMEGSSLLPAGVRAVRGTFGRGEPVLILGPDGARLGQGLIRYTSAEAQIIKGAQSREIKELLGYGGRASLVHRDDMVL</sequence>
<dbReference type="InterPro" id="IPR011529">
    <property type="entry name" value="Glu_5kinase"/>
</dbReference>
<feature type="binding site" evidence="8">
    <location>
        <position position="176"/>
    </location>
    <ligand>
        <name>substrate</name>
    </ligand>
</feature>
<dbReference type="UniPathway" id="UPA00098">
    <property type="reaction ID" value="UER00359"/>
</dbReference>
<dbReference type="InterPro" id="IPR041739">
    <property type="entry name" value="G5K_ProB"/>
</dbReference>
<dbReference type="GO" id="GO:0005829">
    <property type="term" value="C:cytosol"/>
    <property type="evidence" value="ECO:0007669"/>
    <property type="project" value="TreeGrafter"/>
</dbReference>
<feature type="binding site" evidence="8">
    <location>
        <position position="164"/>
    </location>
    <ligand>
        <name>substrate</name>
    </ligand>
</feature>
<comment type="similarity">
    <text evidence="8">Belongs to the glutamate 5-kinase family.</text>
</comment>
<dbReference type="AlphaFoldDB" id="A0A1Y5SHU3"/>
<keyword evidence="4 8" id="KW-0808">Transferase</keyword>
<dbReference type="FunFam" id="3.40.1160.10:FF:000018">
    <property type="entry name" value="Glutamate 5-kinase"/>
    <property type="match status" value="1"/>
</dbReference>
<dbReference type="InterPro" id="IPR001048">
    <property type="entry name" value="Asp/Glu/Uridylate_kinase"/>
</dbReference>
<evidence type="ECO:0000256" key="8">
    <source>
        <dbReference type="HAMAP-Rule" id="MF_00456"/>
    </source>
</evidence>
<dbReference type="GO" id="GO:0005524">
    <property type="term" value="F:ATP binding"/>
    <property type="evidence" value="ECO:0007669"/>
    <property type="project" value="UniProtKB-KW"/>
</dbReference>
<dbReference type="PIRSF" id="PIRSF000729">
    <property type="entry name" value="GK"/>
    <property type="match status" value="1"/>
</dbReference>
<dbReference type="InterPro" id="IPR015947">
    <property type="entry name" value="PUA-like_sf"/>
</dbReference>
<keyword evidence="3 8" id="KW-0641">Proline biosynthesis</keyword>
<proteinExistence type="inferred from homology"/>
<dbReference type="SMART" id="SM00359">
    <property type="entry name" value="PUA"/>
    <property type="match status" value="1"/>
</dbReference>
<evidence type="ECO:0000256" key="5">
    <source>
        <dbReference type="ARBA" id="ARBA00022741"/>
    </source>
</evidence>
<dbReference type="GO" id="GO:0004349">
    <property type="term" value="F:glutamate 5-kinase activity"/>
    <property type="evidence" value="ECO:0007669"/>
    <property type="project" value="UniProtKB-UniRule"/>
</dbReference>
<organism evidence="10 11">
    <name type="scientific">Aquimixticola soesokkakensis</name>
    <dbReference type="NCBI Taxonomy" id="1519096"/>
    <lineage>
        <taxon>Bacteria</taxon>
        <taxon>Pseudomonadati</taxon>
        <taxon>Pseudomonadota</taxon>
        <taxon>Alphaproteobacteria</taxon>
        <taxon>Rhodobacterales</taxon>
        <taxon>Paracoccaceae</taxon>
        <taxon>Aquimixticola</taxon>
    </lineage>
</organism>
<feature type="binding site" evidence="8">
    <location>
        <position position="77"/>
    </location>
    <ligand>
        <name>substrate</name>
    </ligand>
</feature>
<comment type="pathway">
    <text evidence="8">Amino-acid biosynthesis; L-proline biosynthesis; L-glutamate 5-semialdehyde from L-glutamate: step 1/2.</text>
</comment>
<dbReference type="EMBL" id="FWFS01000005">
    <property type="protein sequence ID" value="SLN41176.1"/>
    <property type="molecule type" value="Genomic_DNA"/>
</dbReference>
<dbReference type="CDD" id="cd21157">
    <property type="entry name" value="PUA_G5K"/>
    <property type="match status" value="1"/>
</dbReference>
<dbReference type="SUPFAM" id="SSF53633">
    <property type="entry name" value="Carbamate kinase-like"/>
    <property type="match status" value="1"/>
</dbReference>
<dbReference type="GO" id="GO:0055129">
    <property type="term" value="P:L-proline biosynthetic process"/>
    <property type="evidence" value="ECO:0007669"/>
    <property type="project" value="UniProtKB-UniRule"/>
</dbReference>
<feature type="binding site" evidence="8">
    <location>
        <begin position="196"/>
        <end position="197"/>
    </location>
    <ligand>
        <name>ATP</name>
        <dbReference type="ChEBI" id="CHEBI:30616"/>
    </ligand>
</feature>
<dbReference type="PROSITE" id="PS50890">
    <property type="entry name" value="PUA"/>
    <property type="match status" value="1"/>
</dbReference>
<dbReference type="Gene3D" id="3.40.1160.10">
    <property type="entry name" value="Acetylglutamate kinase-like"/>
    <property type="match status" value="1"/>
</dbReference>
<keyword evidence="11" id="KW-1185">Reference proteome</keyword>
<dbReference type="InterPro" id="IPR005715">
    <property type="entry name" value="Glu_5kinase/COase_Synthase"/>
</dbReference>
<dbReference type="InterPro" id="IPR002478">
    <property type="entry name" value="PUA"/>
</dbReference>
<dbReference type="SUPFAM" id="SSF88697">
    <property type="entry name" value="PUA domain-like"/>
    <property type="match status" value="1"/>
</dbReference>
<accession>A0A1Y5SHU3</accession>
<evidence type="ECO:0000256" key="1">
    <source>
        <dbReference type="ARBA" id="ARBA00022490"/>
    </source>
</evidence>
<evidence type="ECO:0000313" key="10">
    <source>
        <dbReference type="EMBL" id="SLN41176.1"/>
    </source>
</evidence>
<comment type="catalytic activity">
    <reaction evidence="8">
        <text>L-glutamate + ATP = L-glutamyl 5-phosphate + ADP</text>
        <dbReference type="Rhea" id="RHEA:14877"/>
        <dbReference type="ChEBI" id="CHEBI:29985"/>
        <dbReference type="ChEBI" id="CHEBI:30616"/>
        <dbReference type="ChEBI" id="CHEBI:58274"/>
        <dbReference type="ChEBI" id="CHEBI:456216"/>
        <dbReference type="EC" id="2.7.2.11"/>
    </reaction>
</comment>
<dbReference type="PROSITE" id="PS00902">
    <property type="entry name" value="GLUTAMATE_5_KINASE"/>
    <property type="match status" value="1"/>
</dbReference>
<dbReference type="GO" id="GO:0003723">
    <property type="term" value="F:RNA binding"/>
    <property type="evidence" value="ECO:0007669"/>
    <property type="project" value="InterPro"/>
</dbReference>
<dbReference type="InterPro" id="IPR019797">
    <property type="entry name" value="Glutamate_5-kinase_CS"/>
</dbReference>
<evidence type="ECO:0000259" key="9">
    <source>
        <dbReference type="SMART" id="SM00359"/>
    </source>
</evidence>
<dbReference type="InterPro" id="IPR036393">
    <property type="entry name" value="AceGlu_kinase-like_sf"/>
</dbReference>
<dbReference type="PRINTS" id="PR00474">
    <property type="entry name" value="GLU5KINASE"/>
</dbReference>
<keyword evidence="5 8" id="KW-0547">Nucleotide-binding</keyword>
<dbReference type="InterPro" id="IPR036974">
    <property type="entry name" value="PUA_sf"/>
</dbReference>
<dbReference type="NCBIfam" id="TIGR01027">
    <property type="entry name" value="proB"/>
    <property type="match status" value="1"/>
</dbReference>
<dbReference type="PANTHER" id="PTHR43654:SF1">
    <property type="entry name" value="ISOPENTENYL PHOSPHATE KINASE"/>
    <property type="match status" value="1"/>
</dbReference>
<evidence type="ECO:0000256" key="2">
    <source>
        <dbReference type="ARBA" id="ARBA00022605"/>
    </source>
</evidence>
<keyword evidence="1 8" id="KW-0963">Cytoplasm</keyword>
<feature type="binding site" evidence="8">
    <location>
        <position position="36"/>
    </location>
    <ligand>
        <name>ATP</name>
        <dbReference type="ChEBI" id="CHEBI:30616"/>
    </ligand>
</feature>
<dbReference type="Pfam" id="PF01472">
    <property type="entry name" value="PUA"/>
    <property type="match status" value="1"/>
</dbReference>
<comment type="subcellular location">
    <subcellularLocation>
        <location evidence="8">Cytoplasm</location>
    </subcellularLocation>
</comment>
<protein>
    <recommendedName>
        <fullName evidence="8">Glutamate 5-kinase</fullName>
        <ecNumber evidence="8">2.7.2.11</ecNumber>
    </recommendedName>
    <alternativeName>
        <fullName evidence="8">Gamma-glutamyl kinase</fullName>
        <shortName evidence="8">GK</shortName>
    </alternativeName>
</protein>
<evidence type="ECO:0000256" key="7">
    <source>
        <dbReference type="ARBA" id="ARBA00022840"/>
    </source>
</evidence>
<keyword evidence="2 8" id="KW-0028">Amino-acid biosynthesis</keyword>
<dbReference type="Gene3D" id="2.30.130.10">
    <property type="entry name" value="PUA domain"/>
    <property type="match status" value="1"/>
</dbReference>
<evidence type="ECO:0000313" key="11">
    <source>
        <dbReference type="Proteomes" id="UP000193862"/>
    </source>
</evidence>
<comment type="caution">
    <text evidence="8">Lacks conserved residue(s) required for the propagation of feature annotation.</text>
</comment>
<evidence type="ECO:0000256" key="6">
    <source>
        <dbReference type="ARBA" id="ARBA00022777"/>
    </source>
</evidence>
<dbReference type="Proteomes" id="UP000193862">
    <property type="component" value="Unassembled WGS sequence"/>
</dbReference>
<dbReference type="PANTHER" id="PTHR43654">
    <property type="entry name" value="GLUTAMATE 5-KINASE"/>
    <property type="match status" value="1"/>
</dbReference>
<gene>
    <name evidence="8 10" type="primary">proB</name>
    <name evidence="10" type="ORF">AQS8620_01577</name>
</gene>
<dbReference type="Pfam" id="PF00696">
    <property type="entry name" value="AA_kinase"/>
    <property type="match status" value="1"/>
</dbReference>